<comment type="caution">
    <text evidence="2">The sequence shown here is derived from an EMBL/GenBank/DDBJ whole genome shotgun (WGS) entry which is preliminary data.</text>
</comment>
<proteinExistence type="predicted"/>
<protein>
    <submittedName>
        <fullName evidence="2">Uncharacterized protein</fullName>
    </submittedName>
</protein>
<dbReference type="AlphaFoldDB" id="A0A0F9HQ57"/>
<feature type="region of interest" description="Disordered" evidence="1">
    <location>
        <begin position="1"/>
        <end position="29"/>
    </location>
</feature>
<sequence>GEGDPWVNHRPTHLIDVDPSAVEPATDGG</sequence>
<reference evidence="2" key="1">
    <citation type="journal article" date="2015" name="Nature">
        <title>Complex archaea that bridge the gap between prokaryotes and eukaryotes.</title>
        <authorList>
            <person name="Spang A."/>
            <person name="Saw J.H."/>
            <person name="Jorgensen S.L."/>
            <person name="Zaremba-Niedzwiedzka K."/>
            <person name="Martijn J."/>
            <person name="Lind A.E."/>
            <person name="van Eijk R."/>
            <person name="Schleper C."/>
            <person name="Guy L."/>
            <person name="Ettema T.J."/>
        </authorList>
    </citation>
    <scope>NUCLEOTIDE SEQUENCE</scope>
</reference>
<gene>
    <name evidence="2" type="ORF">LCGC14_1677140</name>
</gene>
<name>A0A0F9HQ57_9ZZZZ</name>
<accession>A0A0F9HQ57</accession>
<evidence type="ECO:0000313" key="2">
    <source>
        <dbReference type="EMBL" id="KKM17297.1"/>
    </source>
</evidence>
<evidence type="ECO:0000256" key="1">
    <source>
        <dbReference type="SAM" id="MobiDB-lite"/>
    </source>
</evidence>
<feature type="non-terminal residue" evidence="2">
    <location>
        <position position="1"/>
    </location>
</feature>
<dbReference type="EMBL" id="LAZR01014486">
    <property type="protein sequence ID" value="KKM17297.1"/>
    <property type="molecule type" value="Genomic_DNA"/>
</dbReference>
<organism evidence="2">
    <name type="scientific">marine sediment metagenome</name>
    <dbReference type="NCBI Taxonomy" id="412755"/>
    <lineage>
        <taxon>unclassified sequences</taxon>
        <taxon>metagenomes</taxon>
        <taxon>ecological metagenomes</taxon>
    </lineage>
</organism>